<sequence>MIFLQNYPAIYFLFFVTSVTSFSPDKSSYEAYGLKIAGNDVLLVESLPSQAAFLLRLAPFDASLTCIVSYNTSDQYVYSAAVARSMQNNDTIRFVFIGIDTVTNAPFIGSLNYAGKDAGAYAAAVNSAQRNNISCSAWNTKNYDIHSFNQFLHDEDNINGNLDFFVVDVEPLGQYAYAFTQSFILLYNLETKNVSIQLGNLTWPDSSFLPRAVDINHDLFVVVLGYVGDENIGFTPCAYLMNRSGSNWTVTDTWIYVPPTSTSWQASLTNWDANSYSPKYDLSVCFNDQQSQVLLGVQITNSFLLLNIDKASKKFVLPFQLYSNGKAIGMGKALGWLNSDIAVILVNTYSLNYVWSASKIFTYNMSLNNSLVIKSILPNSQQTLAPEFGPILISMIVTKTGTVIMLDSTGNFYILLPSPPGSYSDTNAKSVSSFLPCVGGSFSSSYDIQPCSLCPQGFTTFGQAGQLSCKPCINGAFCPLGSAFGNISSSSSLLTSLNPARAYPLSPKSTRFDNILMENMFVINSSSAKNCLTISPFFWSLIIISLGAIIAILMIVLKYAVSSPRGKRTHDKLERFFKQIDIIGEGELWIGGIVSFAIVFLCTCAYVFGGTYYQRYPIENLQGSVAFDCSGTLSNAQFTSSLMSIMVPPNEDELRIFELLDAQIFTLYMDFVNTLYTCTDVTLTQIKDKSLPLAFLSCSDGNGSLSLSVLLPSHGIKLQILFVGVNTIGGIRISLEGPSADEENATFEAQYNLVELSFAEAFTFLGCVLTQQPSLTMQLTKVINRTSPLHEEHDKILSAFWLPYISADVNQIFADESEYLYATSSNTIISLSISETPFYVLNTQKPIVDDAELVFTDLLFTITCIEIFAFVFLIFKLLIFPIFKRILVCFGGRPILEKSLTTSNEALEMSFNRF</sequence>
<feature type="transmembrane region" description="Helical" evidence="1">
    <location>
        <begin position="858"/>
        <end position="883"/>
    </location>
</feature>
<protein>
    <recommendedName>
        <fullName evidence="5">Tyrosine-protein kinase ephrin type A/B receptor-like domain-containing protein</fullName>
    </recommendedName>
</protein>
<dbReference type="AlphaFoldDB" id="A0A817Z4V4"/>
<keyword evidence="1" id="KW-0472">Membrane</keyword>
<evidence type="ECO:0000313" key="3">
    <source>
        <dbReference type="EMBL" id="CAF3390190.1"/>
    </source>
</evidence>
<dbReference type="EMBL" id="CAJNXB010004737">
    <property type="protein sequence ID" value="CAF3390190.1"/>
    <property type="molecule type" value="Genomic_DNA"/>
</dbReference>
<organism evidence="3 4">
    <name type="scientific">Rotaria socialis</name>
    <dbReference type="NCBI Taxonomy" id="392032"/>
    <lineage>
        <taxon>Eukaryota</taxon>
        <taxon>Metazoa</taxon>
        <taxon>Spiralia</taxon>
        <taxon>Gnathifera</taxon>
        <taxon>Rotifera</taxon>
        <taxon>Eurotatoria</taxon>
        <taxon>Bdelloidea</taxon>
        <taxon>Philodinida</taxon>
        <taxon>Philodinidae</taxon>
        <taxon>Rotaria</taxon>
    </lineage>
</organism>
<evidence type="ECO:0000256" key="2">
    <source>
        <dbReference type="SAM" id="SignalP"/>
    </source>
</evidence>
<feature type="transmembrane region" description="Helical" evidence="1">
    <location>
        <begin position="537"/>
        <end position="561"/>
    </location>
</feature>
<evidence type="ECO:0000313" key="4">
    <source>
        <dbReference type="Proteomes" id="UP000663825"/>
    </source>
</evidence>
<evidence type="ECO:0000256" key="1">
    <source>
        <dbReference type="SAM" id="Phobius"/>
    </source>
</evidence>
<reference evidence="3" key="1">
    <citation type="submission" date="2021-02" db="EMBL/GenBank/DDBJ databases">
        <authorList>
            <person name="Nowell W R."/>
        </authorList>
    </citation>
    <scope>NUCLEOTIDE SEQUENCE</scope>
</reference>
<proteinExistence type="predicted"/>
<dbReference type="Proteomes" id="UP000663825">
    <property type="component" value="Unassembled WGS sequence"/>
</dbReference>
<comment type="caution">
    <text evidence="3">The sequence shown here is derived from an EMBL/GenBank/DDBJ whole genome shotgun (WGS) entry which is preliminary data.</text>
</comment>
<dbReference type="OrthoDB" id="10035488at2759"/>
<keyword evidence="2" id="KW-0732">Signal</keyword>
<feature type="transmembrane region" description="Helical" evidence="1">
    <location>
        <begin position="582"/>
        <end position="608"/>
    </location>
</feature>
<feature type="signal peptide" evidence="2">
    <location>
        <begin position="1"/>
        <end position="21"/>
    </location>
</feature>
<feature type="chain" id="PRO_5032407173" description="Tyrosine-protein kinase ephrin type A/B receptor-like domain-containing protein" evidence="2">
    <location>
        <begin position="22"/>
        <end position="914"/>
    </location>
</feature>
<keyword evidence="1" id="KW-0812">Transmembrane</keyword>
<evidence type="ECO:0008006" key="5">
    <source>
        <dbReference type="Google" id="ProtNLM"/>
    </source>
</evidence>
<name>A0A817Z4V4_9BILA</name>
<keyword evidence="1" id="KW-1133">Transmembrane helix</keyword>
<accession>A0A817Z4V4</accession>
<gene>
    <name evidence="3" type="ORF">TIS948_LOCUS26765</name>
</gene>